<organism evidence="2 3">
    <name type="scientific">Priestia megaterium</name>
    <name type="common">Bacillus megaterium</name>
    <dbReference type="NCBI Taxonomy" id="1404"/>
    <lineage>
        <taxon>Bacteria</taxon>
        <taxon>Bacillati</taxon>
        <taxon>Bacillota</taxon>
        <taxon>Bacilli</taxon>
        <taxon>Bacillales</taxon>
        <taxon>Bacillaceae</taxon>
        <taxon>Priestia</taxon>
    </lineage>
</organism>
<dbReference type="EMBL" id="CP045273">
    <property type="protein sequence ID" value="QJX80423.1"/>
    <property type="molecule type" value="Genomic_DNA"/>
</dbReference>
<dbReference type="AlphaFoldDB" id="A0A6M6DZV7"/>
<dbReference type="InterPro" id="IPR003848">
    <property type="entry name" value="DUF218"/>
</dbReference>
<feature type="domain" description="DUF218" evidence="1">
    <location>
        <begin position="40"/>
        <end position="183"/>
    </location>
</feature>
<dbReference type="GO" id="GO:0005886">
    <property type="term" value="C:plasma membrane"/>
    <property type="evidence" value="ECO:0007669"/>
    <property type="project" value="TreeGrafter"/>
</dbReference>
<reference evidence="2 3" key="1">
    <citation type="submission" date="2019-10" db="EMBL/GenBank/DDBJ databases">
        <title>Complete genome sequences for adaption low water activity.</title>
        <authorList>
            <person name="Zhao L."/>
            <person name="Zhong J."/>
        </authorList>
    </citation>
    <scope>NUCLEOTIDE SEQUENCE [LARGE SCALE GENOMIC DNA]</scope>
    <source>
        <strain evidence="2 3">FDU301</strain>
        <plasmid evidence="3">pfdu301a</plasmid>
    </source>
</reference>
<evidence type="ECO:0000313" key="3">
    <source>
        <dbReference type="Proteomes" id="UP000501076"/>
    </source>
</evidence>
<dbReference type="Gene3D" id="3.40.50.620">
    <property type="entry name" value="HUPs"/>
    <property type="match status" value="1"/>
</dbReference>
<dbReference type="InterPro" id="IPR051599">
    <property type="entry name" value="Cell_Envelope_Assoc"/>
</dbReference>
<keyword evidence="2" id="KW-0614">Plasmid</keyword>
<dbReference type="PANTHER" id="PTHR30336">
    <property type="entry name" value="INNER MEMBRANE PROTEIN, PROBABLE PERMEASE"/>
    <property type="match status" value="1"/>
</dbReference>
<dbReference type="PANTHER" id="PTHR30336:SF20">
    <property type="entry name" value="DUF218 DOMAIN-CONTAINING PROTEIN"/>
    <property type="match status" value="1"/>
</dbReference>
<evidence type="ECO:0000259" key="1">
    <source>
        <dbReference type="Pfam" id="PF02698"/>
    </source>
</evidence>
<geneLocation type="plasmid" evidence="3">
    <name>pfdu301a</name>
</geneLocation>
<accession>A0A6M6DZV7</accession>
<gene>
    <name evidence="2" type="ORF">FDZ14_30515</name>
</gene>
<name>A0A6M6DZV7_PRIMG</name>
<dbReference type="Proteomes" id="UP000501076">
    <property type="component" value="Plasmid pFDU301A"/>
</dbReference>
<dbReference type="Pfam" id="PF02698">
    <property type="entry name" value="DUF218"/>
    <property type="match status" value="1"/>
</dbReference>
<protein>
    <submittedName>
        <fullName evidence="2">YdcF family protein</fullName>
    </submittedName>
</protein>
<dbReference type="CDD" id="cd06259">
    <property type="entry name" value="YdcF-like"/>
    <property type="match status" value="1"/>
</dbReference>
<proteinExistence type="predicted"/>
<sequence length="203" mass="23049">MKRLVVKMFFTILGVAVLLTSYLGYSILAFTHKNELVKADAAIVLGAAAWGDKPSPVLRERINHSIWLYKHGYVKKIIFTGGKGEGSPYAESEVAKKYAIGKGIPKSAILIEIKSKITEENLEYAFNISKKHNLKTMILVSDPLHMKRSIVMAHTLGMTVYSSPTQTSVYKSFKSKTTFFFRELFFYEGYLITYPFRNFINIK</sequence>
<dbReference type="InterPro" id="IPR014729">
    <property type="entry name" value="Rossmann-like_a/b/a_fold"/>
</dbReference>
<evidence type="ECO:0000313" key="2">
    <source>
        <dbReference type="EMBL" id="QJX80423.1"/>
    </source>
</evidence>